<evidence type="ECO:0000313" key="3">
    <source>
        <dbReference type="Proteomes" id="UP000324748"/>
    </source>
</evidence>
<protein>
    <submittedName>
        <fullName evidence="1">Uncharacterized protein</fullName>
    </submittedName>
</protein>
<sequence>MAGRKGFLPDSKVLPVGKACTSLTGRVAFQPARYTRISARIPAKAGGYPPGDADAAFPGKGNRISASVQISGCNATISNFDRVEKDKQALQVHFRMKRDPILEHLEQMGLKVKIPPKWTFYS</sequence>
<dbReference type="Proteomes" id="UP000325313">
    <property type="component" value="Unassembled WGS sequence"/>
</dbReference>
<dbReference type="AlphaFoldDB" id="A0A5B0NQK0"/>
<organism evidence="1 4">
    <name type="scientific">Puccinia graminis f. sp. tritici</name>
    <dbReference type="NCBI Taxonomy" id="56615"/>
    <lineage>
        <taxon>Eukaryota</taxon>
        <taxon>Fungi</taxon>
        <taxon>Dikarya</taxon>
        <taxon>Basidiomycota</taxon>
        <taxon>Pucciniomycotina</taxon>
        <taxon>Pucciniomycetes</taxon>
        <taxon>Pucciniales</taxon>
        <taxon>Pucciniaceae</taxon>
        <taxon>Puccinia</taxon>
    </lineage>
</organism>
<accession>A0A5B0NQK0</accession>
<name>A0A5B0NQK0_PUCGR</name>
<evidence type="ECO:0000313" key="2">
    <source>
        <dbReference type="EMBL" id="KAA1105759.1"/>
    </source>
</evidence>
<dbReference type="EMBL" id="VDEP01000385">
    <property type="protein sequence ID" value="KAA1090400.1"/>
    <property type="molecule type" value="Genomic_DNA"/>
</dbReference>
<evidence type="ECO:0000313" key="4">
    <source>
        <dbReference type="Proteomes" id="UP000325313"/>
    </source>
</evidence>
<dbReference type="Proteomes" id="UP000324748">
    <property type="component" value="Unassembled WGS sequence"/>
</dbReference>
<evidence type="ECO:0000313" key="1">
    <source>
        <dbReference type="EMBL" id="KAA1090400.1"/>
    </source>
</evidence>
<dbReference type="EMBL" id="VSWC01000040">
    <property type="protein sequence ID" value="KAA1105759.1"/>
    <property type="molecule type" value="Genomic_DNA"/>
</dbReference>
<keyword evidence="3" id="KW-1185">Reference proteome</keyword>
<gene>
    <name evidence="2" type="ORF">PGT21_017757</name>
    <name evidence="1" type="ORF">PGTUg99_001778</name>
</gene>
<reference evidence="3 4" key="1">
    <citation type="submission" date="2019-05" db="EMBL/GenBank/DDBJ databases">
        <title>Emergence of the Ug99 lineage of the wheat stem rust pathogen through somatic hybridization.</title>
        <authorList>
            <person name="Li F."/>
            <person name="Upadhyaya N.M."/>
            <person name="Sperschneider J."/>
            <person name="Matny O."/>
            <person name="Nguyen-Phuc H."/>
            <person name="Mago R."/>
            <person name="Raley C."/>
            <person name="Miller M.E."/>
            <person name="Silverstein K.A.T."/>
            <person name="Henningsen E."/>
            <person name="Hirsch C.D."/>
            <person name="Visser B."/>
            <person name="Pretorius Z.A."/>
            <person name="Steffenson B.J."/>
            <person name="Schwessinger B."/>
            <person name="Dodds P.N."/>
            <person name="Figueroa M."/>
        </authorList>
    </citation>
    <scope>NUCLEOTIDE SEQUENCE [LARGE SCALE GENOMIC DNA]</scope>
    <source>
        <strain evidence="2">21-0</strain>
        <strain evidence="1 4">Ug99</strain>
    </source>
</reference>
<proteinExistence type="predicted"/>
<dbReference type="OrthoDB" id="2108at2759"/>
<comment type="caution">
    <text evidence="1">The sequence shown here is derived from an EMBL/GenBank/DDBJ whole genome shotgun (WGS) entry which is preliminary data.</text>
</comment>